<dbReference type="SMART" id="SM00710">
    <property type="entry name" value="PbH1"/>
    <property type="match status" value="4"/>
</dbReference>
<keyword evidence="5 8" id="KW-0378">Hydrolase</keyword>
<keyword evidence="4" id="KW-0964">Secreted</keyword>
<evidence type="ECO:0008006" key="12">
    <source>
        <dbReference type="Google" id="ProtNLM"/>
    </source>
</evidence>
<evidence type="ECO:0000256" key="1">
    <source>
        <dbReference type="ARBA" id="ARBA00004191"/>
    </source>
</evidence>
<dbReference type="EMBL" id="JAGKQM010000017">
    <property type="protein sequence ID" value="KAH0870050.1"/>
    <property type="molecule type" value="Genomic_DNA"/>
</dbReference>
<name>A0ABQ7YPA1_BRANA</name>
<dbReference type="Gene3D" id="2.160.20.10">
    <property type="entry name" value="Single-stranded right-handed beta-helix, Pectin lyase-like"/>
    <property type="match status" value="1"/>
</dbReference>
<dbReference type="PANTHER" id="PTHR31375">
    <property type="match status" value="1"/>
</dbReference>
<keyword evidence="3" id="KW-0134">Cell wall</keyword>
<keyword evidence="6 8" id="KW-0326">Glycosidase</keyword>
<accession>A0ABQ7YPA1</accession>
<keyword evidence="7" id="KW-0961">Cell wall biogenesis/degradation</keyword>
<dbReference type="Pfam" id="PF00295">
    <property type="entry name" value="Glyco_hydro_28"/>
    <property type="match status" value="2"/>
</dbReference>
<keyword evidence="9" id="KW-0812">Transmembrane</keyword>
<sequence>MTNYNFIIVVKFLVTFLIFVSPNKILAFYDRFYGYAEEPMGPSFPYEVFDVSKFGASPNADSDNTLAFGKTWWAACNHQGRSKFYVPEGRFLVGAIQFKGPCRTESTMEVEITGDLIAPTGIKDFPSNQWIGFSQLNDIFLYGSTNLDGRGDVEAWKQKSCEDSKCDKLITSLSLDNVSNSIIENISLSNAKGFHLRLHSASNVTVHNVSISSPWDSPNTDGIHVHSSSFINITNSTIGAGDDCVSISTGSLDVLVSGTHCGPGHGFSIGSLGKVKNEEEVRRIKFQNCTVNGADNGASMVKLSNIEFKNIRGTYRSDFGVNLKCSSVVACENIMLIDVNLNGTNSTYKTPKEKWEQEKFSTKGSLNGLAVFNSTFN</sequence>
<dbReference type="SUPFAM" id="SSF51126">
    <property type="entry name" value="Pectin lyase-like"/>
    <property type="match status" value="1"/>
</dbReference>
<dbReference type="InterPro" id="IPR006626">
    <property type="entry name" value="PbH1"/>
</dbReference>
<gene>
    <name evidence="10" type="ORF">HID58_077072</name>
</gene>
<evidence type="ECO:0000256" key="5">
    <source>
        <dbReference type="ARBA" id="ARBA00022801"/>
    </source>
</evidence>
<keyword evidence="9" id="KW-0472">Membrane</keyword>
<protein>
    <recommendedName>
        <fullName evidence="12">Endo-polygalacturonase</fullName>
    </recommendedName>
</protein>
<dbReference type="InterPro" id="IPR012334">
    <property type="entry name" value="Pectin_lyas_fold"/>
</dbReference>
<reference evidence="10 11" key="1">
    <citation type="submission" date="2021-05" db="EMBL/GenBank/DDBJ databases">
        <title>Genome Assembly of Synthetic Allotetraploid Brassica napus Reveals Homoeologous Exchanges between Subgenomes.</title>
        <authorList>
            <person name="Davis J.T."/>
        </authorList>
    </citation>
    <scope>NUCLEOTIDE SEQUENCE [LARGE SCALE GENOMIC DNA]</scope>
    <source>
        <strain evidence="11">cv. Da-Ae</strain>
        <tissue evidence="10">Seedling</tissue>
    </source>
</reference>
<comment type="similarity">
    <text evidence="2 8">Belongs to the glycosyl hydrolase 28 family.</text>
</comment>
<evidence type="ECO:0000313" key="10">
    <source>
        <dbReference type="EMBL" id="KAH0870050.1"/>
    </source>
</evidence>
<dbReference type="InterPro" id="IPR000743">
    <property type="entry name" value="Glyco_hydro_28"/>
</dbReference>
<evidence type="ECO:0000256" key="6">
    <source>
        <dbReference type="ARBA" id="ARBA00023295"/>
    </source>
</evidence>
<evidence type="ECO:0000313" key="11">
    <source>
        <dbReference type="Proteomes" id="UP000824890"/>
    </source>
</evidence>
<comment type="subcellular location">
    <subcellularLocation>
        <location evidence="1">Secreted</location>
        <location evidence="1">Cell wall</location>
    </subcellularLocation>
</comment>
<keyword evidence="9" id="KW-1133">Transmembrane helix</keyword>
<evidence type="ECO:0000256" key="3">
    <source>
        <dbReference type="ARBA" id="ARBA00022512"/>
    </source>
</evidence>
<keyword evidence="11" id="KW-1185">Reference proteome</keyword>
<evidence type="ECO:0000256" key="7">
    <source>
        <dbReference type="ARBA" id="ARBA00023316"/>
    </source>
</evidence>
<evidence type="ECO:0000256" key="9">
    <source>
        <dbReference type="SAM" id="Phobius"/>
    </source>
</evidence>
<dbReference type="Proteomes" id="UP000824890">
    <property type="component" value="Unassembled WGS sequence"/>
</dbReference>
<comment type="caution">
    <text evidence="10">The sequence shown here is derived from an EMBL/GenBank/DDBJ whole genome shotgun (WGS) entry which is preliminary data.</text>
</comment>
<dbReference type="InterPro" id="IPR011050">
    <property type="entry name" value="Pectin_lyase_fold/virulence"/>
</dbReference>
<evidence type="ECO:0000256" key="4">
    <source>
        <dbReference type="ARBA" id="ARBA00022525"/>
    </source>
</evidence>
<feature type="transmembrane region" description="Helical" evidence="9">
    <location>
        <begin position="6"/>
        <end position="26"/>
    </location>
</feature>
<evidence type="ECO:0000256" key="2">
    <source>
        <dbReference type="ARBA" id="ARBA00008834"/>
    </source>
</evidence>
<proteinExistence type="inferred from homology"/>
<organism evidence="10 11">
    <name type="scientific">Brassica napus</name>
    <name type="common">Rape</name>
    <dbReference type="NCBI Taxonomy" id="3708"/>
    <lineage>
        <taxon>Eukaryota</taxon>
        <taxon>Viridiplantae</taxon>
        <taxon>Streptophyta</taxon>
        <taxon>Embryophyta</taxon>
        <taxon>Tracheophyta</taxon>
        <taxon>Spermatophyta</taxon>
        <taxon>Magnoliopsida</taxon>
        <taxon>eudicotyledons</taxon>
        <taxon>Gunneridae</taxon>
        <taxon>Pentapetalae</taxon>
        <taxon>rosids</taxon>
        <taxon>malvids</taxon>
        <taxon>Brassicales</taxon>
        <taxon>Brassicaceae</taxon>
        <taxon>Brassiceae</taxon>
        <taxon>Brassica</taxon>
    </lineage>
</organism>
<evidence type="ECO:0000256" key="8">
    <source>
        <dbReference type="RuleBase" id="RU361169"/>
    </source>
</evidence>